<proteinExistence type="predicted"/>
<evidence type="ECO:0000313" key="2">
    <source>
        <dbReference type="Proteomes" id="UP000003688"/>
    </source>
</evidence>
<protein>
    <submittedName>
        <fullName evidence="1">Uncharacterized protein</fullName>
    </submittedName>
</protein>
<dbReference type="Proteomes" id="UP000003688">
    <property type="component" value="Unassembled WGS sequence"/>
</dbReference>
<sequence>MHVQIVILSKFQIGDGLAFAVRNISYGAEAIGRYRKVSEGIGRYRKVKIFPGGMMPLGKEMERLNVTSNELIGGGSVITMGCQSAVAKIDEADWVGGVTEVAEEVKIGFEGQKGVGKSVEILISERLQSFRRQSMLAG</sequence>
<gene>
    <name evidence="1" type="ORF">Cflav_PD1233</name>
</gene>
<dbReference type="STRING" id="320771.Cflav_PD1233"/>
<reference evidence="1 2" key="1">
    <citation type="journal article" date="2011" name="J. Bacteriol.">
        <title>Genome sequence of 'Pedosphaera parvula' Ellin514, an aerobic Verrucomicrobial isolate from pasture soil.</title>
        <authorList>
            <person name="Kant R."/>
            <person name="van Passel M.W."/>
            <person name="Sangwan P."/>
            <person name="Palva A."/>
            <person name="Lucas S."/>
            <person name="Copeland A."/>
            <person name="Lapidus A."/>
            <person name="Glavina Del Rio T."/>
            <person name="Dalin E."/>
            <person name="Tice H."/>
            <person name="Bruce D."/>
            <person name="Goodwin L."/>
            <person name="Pitluck S."/>
            <person name="Chertkov O."/>
            <person name="Larimer F.W."/>
            <person name="Land M.L."/>
            <person name="Hauser L."/>
            <person name="Brettin T.S."/>
            <person name="Detter J.C."/>
            <person name="Han S."/>
            <person name="de Vos W.M."/>
            <person name="Janssen P.H."/>
            <person name="Smidt H."/>
        </authorList>
    </citation>
    <scope>NUCLEOTIDE SEQUENCE [LARGE SCALE GENOMIC DNA]</scope>
    <source>
        <strain evidence="1 2">Ellin514</strain>
    </source>
</reference>
<keyword evidence="2" id="KW-1185">Reference proteome</keyword>
<name>B9XNT3_PEDPL</name>
<evidence type="ECO:0000313" key="1">
    <source>
        <dbReference type="EMBL" id="EEF58506.1"/>
    </source>
</evidence>
<dbReference type="EMBL" id="ABOX02000042">
    <property type="protein sequence ID" value="EEF58506.1"/>
    <property type="molecule type" value="Genomic_DNA"/>
</dbReference>
<organism evidence="1 2">
    <name type="scientific">Pedosphaera parvula (strain Ellin514)</name>
    <dbReference type="NCBI Taxonomy" id="320771"/>
    <lineage>
        <taxon>Bacteria</taxon>
        <taxon>Pseudomonadati</taxon>
        <taxon>Verrucomicrobiota</taxon>
        <taxon>Pedosphaerae</taxon>
        <taxon>Pedosphaerales</taxon>
        <taxon>Pedosphaeraceae</taxon>
        <taxon>Pedosphaera</taxon>
    </lineage>
</organism>
<comment type="caution">
    <text evidence="1">The sequence shown here is derived from an EMBL/GenBank/DDBJ whole genome shotgun (WGS) entry which is preliminary data.</text>
</comment>
<dbReference type="AlphaFoldDB" id="B9XNT3"/>
<dbReference type="RefSeq" id="WP_007417469.1">
    <property type="nucleotide sequence ID" value="NZ_ABOX02000042.1"/>
</dbReference>
<accession>B9XNT3</accession>